<protein>
    <submittedName>
        <fullName evidence="2 3">Cytolethal distending toxin subunit B</fullName>
        <ecNumber evidence="2">3.1.-.-</ecNumber>
    </submittedName>
</protein>
<feature type="domain" description="Endonuclease/exonuclease/phosphatase" evidence="1">
    <location>
        <begin position="30"/>
        <end position="289"/>
    </location>
</feature>
<dbReference type="Proteomes" id="UP001167864">
    <property type="component" value="Unassembled WGS sequence"/>
</dbReference>
<organism evidence="3 5">
    <name type="scientific">Yersinia nurmii</name>
    <dbReference type="NCBI Taxonomy" id="685706"/>
    <lineage>
        <taxon>Bacteria</taxon>
        <taxon>Pseudomonadati</taxon>
        <taxon>Pseudomonadota</taxon>
        <taxon>Gammaproteobacteria</taxon>
        <taxon>Enterobacterales</taxon>
        <taxon>Yersiniaceae</taxon>
        <taxon>Yersinia</taxon>
    </lineage>
</organism>
<dbReference type="EMBL" id="JAUEHU010000016">
    <property type="protein sequence ID" value="MDN0088717.1"/>
    <property type="molecule type" value="Genomic_DNA"/>
</dbReference>
<dbReference type="Pfam" id="PF03372">
    <property type="entry name" value="Exo_endo_phos"/>
    <property type="match status" value="1"/>
</dbReference>
<comment type="caution">
    <text evidence="3">The sequence shown here is derived from an EMBL/GenBank/DDBJ whole genome shotgun (WGS) entry which is preliminary data.</text>
</comment>
<sequence>MKSVISSIFVFGSLYWSTLLSASVTDYKLATWNIQGAGSGAASNSKWVTGIANMFLRENIQIVAIQEAGARPPSASPLAIPGTTGGIDLQRIAGGAQNRVNPQRRGVVSDVEESIWRPGGRRGGDIYIYHINHDTSAHRVNIAIASRIRADEILIIPPLENGPNARPTLGIRIGNDYFFSLHAGAHQHNEAAMIVQFIDNYMANSVLPQRSEATWIVMGDFNQSPDSLRASLSLPGTLMLNAYHVIDPNVPTHQGGNTLDYAVLGAATGTVRLFAVPLIAAMMTYMSDHIAVRFNR</sequence>
<keyword evidence="2" id="KW-0378">Hydrolase</keyword>
<gene>
    <name evidence="2" type="primary">cdtB</name>
    <name evidence="2" type="ORF">ERS137967_02938</name>
    <name evidence="3" type="ORF">QVN42_15280</name>
</gene>
<dbReference type="NCBIfam" id="NF011787">
    <property type="entry name" value="PRK15251.1"/>
    <property type="match status" value="1"/>
</dbReference>
<dbReference type="SUPFAM" id="SSF56219">
    <property type="entry name" value="DNase I-like"/>
    <property type="match status" value="1"/>
</dbReference>
<dbReference type="EMBL" id="CPYD01000012">
    <property type="protein sequence ID" value="CNE94990.1"/>
    <property type="molecule type" value="Genomic_DNA"/>
</dbReference>
<dbReference type="RefSeq" id="WP_049600395.1">
    <property type="nucleotide sequence ID" value="NZ_CPYD01000012.1"/>
</dbReference>
<proteinExistence type="predicted"/>
<keyword evidence="4" id="KW-1185">Reference proteome</keyword>
<dbReference type="AlphaFoldDB" id="A0AAW7K082"/>
<evidence type="ECO:0000259" key="1">
    <source>
        <dbReference type="Pfam" id="PF03372"/>
    </source>
</evidence>
<dbReference type="CDD" id="cd09081">
    <property type="entry name" value="CdtB"/>
    <property type="match status" value="1"/>
</dbReference>
<dbReference type="Gene3D" id="3.60.10.10">
    <property type="entry name" value="Endonuclease/exonuclease/phosphatase"/>
    <property type="match status" value="1"/>
</dbReference>
<dbReference type="InterPro" id="IPR003539">
    <property type="entry name" value="CD_toxinB"/>
</dbReference>
<accession>A0AAW7K082</accession>
<evidence type="ECO:0000313" key="2">
    <source>
        <dbReference type="EMBL" id="CNE94990.1"/>
    </source>
</evidence>
<dbReference type="InterPro" id="IPR005135">
    <property type="entry name" value="Endo/exonuclease/phosphatase"/>
</dbReference>
<reference evidence="3" key="2">
    <citation type="submission" date="2023-06" db="EMBL/GenBank/DDBJ databases">
        <authorList>
            <person name="Polev D.E."/>
            <person name="Saitova A.T."/>
            <person name="Bogumilchik E.A."/>
            <person name="Kokorina G.I."/>
            <person name="Voskresenskaia E.A."/>
        </authorList>
    </citation>
    <scope>NUCLEOTIDE SEQUENCE</scope>
    <source>
        <strain evidence="3">2145 StPb PI</strain>
    </source>
</reference>
<reference evidence="2 4" key="1">
    <citation type="submission" date="2015-03" db="EMBL/GenBank/DDBJ databases">
        <authorList>
            <consortium name="Pathogen Informatics"/>
            <person name="Murphy D."/>
        </authorList>
    </citation>
    <scope>NUCLEOTIDE SEQUENCE [LARGE SCALE GENOMIC DNA]</scope>
    <source>
        <strain evidence="2">Type strain: CIP110231</strain>
        <strain evidence="4">type strain: CIP110231</strain>
    </source>
</reference>
<name>A0AAW7K082_9GAMM</name>
<evidence type="ECO:0000313" key="3">
    <source>
        <dbReference type="EMBL" id="MDN0088717.1"/>
    </source>
</evidence>
<dbReference type="GO" id="GO:0016787">
    <property type="term" value="F:hydrolase activity"/>
    <property type="evidence" value="ECO:0007669"/>
    <property type="project" value="UniProtKB-KW"/>
</dbReference>
<evidence type="ECO:0000313" key="5">
    <source>
        <dbReference type="Proteomes" id="UP001167864"/>
    </source>
</evidence>
<dbReference type="Proteomes" id="UP000040578">
    <property type="component" value="Unassembled WGS sequence"/>
</dbReference>
<evidence type="ECO:0000313" key="4">
    <source>
        <dbReference type="Proteomes" id="UP000040578"/>
    </source>
</evidence>
<dbReference type="EC" id="3.1.-.-" evidence="2"/>
<dbReference type="InterPro" id="IPR036691">
    <property type="entry name" value="Endo/exonu/phosph_ase_sf"/>
</dbReference>